<evidence type="ECO:0000313" key="11">
    <source>
        <dbReference type="EMBL" id="NDV37354.1"/>
    </source>
</evidence>
<dbReference type="GO" id="GO:0000166">
    <property type="term" value="F:nucleotide binding"/>
    <property type="evidence" value="ECO:0007669"/>
    <property type="project" value="InterPro"/>
</dbReference>
<evidence type="ECO:0000256" key="9">
    <source>
        <dbReference type="SAM" id="Coils"/>
    </source>
</evidence>
<evidence type="ECO:0000256" key="7">
    <source>
        <dbReference type="ARBA" id="ARBA00023125"/>
    </source>
</evidence>
<evidence type="ECO:0000256" key="4">
    <source>
        <dbReference type="ARBA" id="ARBA00022695"/>
    </source>
</evidence>
<reference evidence="11" key="1">
    <citation type="journal article" date="2020" name="J. Eukaryot. Microbiol.">
        <title>De novo Sequencing, Assembly and Annotation of the Transcriptome for the Free-Living Testate Amoeba Arcella intermedia.</title>
        <authorList>
            <person name="Ribeiro G.M."/>
            <person name="Porfirio-Sousa A.L."/>
            <person name="Maurer-Alcala X.X."/>
            <person name="Katz L.A."/>
            <person name="Lahr D.J.G."/>
        </authorList>
    </citation>
    <scope>NUCLEOTIDE SEQUENCE</scope>
</reference>
<protein>
    <recommendedName>
        <fullName evidence="2">DNA-directed DNA polymerase</fullName>
        <ecNumber evidence="2">2.7.7.7</ecNumber>
    </recommendedName>
</protein>
<keyword evidence="3" id="KW-0808">Transferase</keyword>
<evidence type="ECO:0000259" key="10">
    <source>
        <dbReference type="Pfam" id="PF03175"/>
    </source>
</evidence>
<evidence type="ECO:0000256" key="1">
    <source>
        <dbReference type="ARBA" id="ARBA00005755"/>
    </source>
</evidence>
<sequence>MDSIEKLECEELPPIETFKNKLRKEECKIEDYQEALDIWKQKGFKTFNDYMMYYCERDVDVLIAGLNGFRTILQKQSQIEALNFVSISSIAYNNALKNFVNTSDIKIHTIESEHIYEVFEKSMFEGFCQVFDHYGKIGEDNVKFLMSLDENNLYGWAMTKPLPYGDFQLITDKQMCKDIL</sequence>
<dbReference type="PANTHER" id="PTHR31511">
    <property type="entry name" value="PROTEIN CBG23764"/>
    <property type="match status" value="1"/>
</dbReference>
<keyword evidence="4" id="KW-0548">Nucleotidyltransferase</keyword>
<dbReference type="InterPro" id="IPR043502">
    <property type="entry name" value="DNA/RNA_pol_sf"/>
</dbReference>
<comment type="similarity">
    <text evidence="1">Belongs to the DNA polymerase type-B family.</text>
</comment>
<comment type="catalytic activity">
    <reaction evidence="8">
        <text>DNA(n) + a 2'-deoxyribonucleoside 5'-triphosphate = DNA(n+1) + diphosphate</text>
        <dbReference type="Rhea" id="RHEA:22508"/>
        <dbReference type="Rhea" id="RHEA-COMP:17339"/>
        <dbReference type="Rhea" id="RHEA-COMP:17340"/>
        <dbReference type="ChEBI" id="CHEBI:33019"/>
        <dbReference type="ChEBI" id="CHEBI:61560"/>
        <dbReference type="ChEBI" id="CHEBI:173112"/>
        <dbReference type="EC" id="2.7.7.7"/>
    </reaction>
</comment>
<dbReference type="SUPFAM" id="SSF56672">
    <property type="entry name" value="DNA/RNA polymerases"/>
    <property type="match status" value="1"/>
</dbReference>
<evidence type="ECO:0000256" key="5">
    <source>
        <dbReference type="ARBA" id="ARBA00022705"/>
    </source>
</evidence>
<keyword evidence="6" id="KW-0239">DNA-directed DNA polymerase</keyword>
<feature type="domain" description="DNA-directed DNA polymerase family B mitochondria/virus" evidence="10">
    <location>
        <begin position="15"/>
        <end position="174"/>
    </location>
</feature>
<dbReference type="InterPro" id="IPR004868">
    <property type="entry name" value="DNA-dir_DNA_pol_B_mt/vir"/>
</dbReference>
<keyword evidence="5" id="KW-0235">DNA replication</keyword>
<keyword evidence="7" id="KW-0238">DNA-binding</keyword>
<organism evidence="11">
    <name type="scientific">Arcella intermedia</name>
    <dbReference type="NCBI Taxonomy" id="1963864"/>
    <lineage>
        <taxon>Eukaryota</taxon>
        <taxon>Amoebozoa</taxon>
        <taxon>Tubulinea</taxon>
        <taxon>Elardia</taxon>
        <taxon>Arcellinida</taxon>
        <taxon>Sphaerothecina</taxon>
        <taxon>Arcellidae</taxon>
        <taxon>Arcella</taxon>
    </lineage>
</organism>
<accession>A0A6B2LK52</accession>
<evidence type="ECO:0000256" key="8">
    <source>
        <dbReference type="ARBA" id="ARBA00049244"/>
    </source>
</evidence>
<keyword evidence="9" id="KW-0175">Coiled coil</keyword>
<evidence type="ECO:0000256" key="3">
    <source>
        <dbReference type="ARBA" id="ARBA00022679"/>
    </source>
</evidence>
<dbReference type="GO" id="GO:0006260">
    <property type="term" value="P:DNA replication"/>
    <property type="evidence" value="ECO:0007669"/>
    <property type="project" value="UniProtKB-KW"/>
</dbReference>
<evidence type="ECO:0000256" key="6">
    <source>
        <dbReference type="ARBA" id="ARBA00022932"/>
    </source>
</evidence>
<dbReference type="GO" id="GO:0003887">
    <property type="term" value="F:DNA-directed DNA polymerase activity"/>
    <property type="evidence" value="ECO:0007669"/>
    <property type="project" value="UniProtKB-KW"/>
</dbReference>
<dbReference type="Pfam" id="PF03175">
    <property type="entry name" value="DNA_pol_B_2"/>
    <property type="match status" value="1"/>
</dbReference>
<feature type="coiled-coil region" evidence="9">
    <location>
        <begin position="15"/>
        <end position="42"/>
    </location>
</feature>
<dbReference type="PANTHER" id="PTHR31511:SF12">
    <property type="entry name" value="RHO TERMINATION FACTOR N-TERMINAL DOMAIN-CONTAINING PROTEIN"/>
    <property type="match status" value="1"/>
</dbReference>
<name>A0A6B2LK52_9EUKA</name>
<dbReference type="EMBL" id="GIBP01008385">
    <property type="protein sequence ID" value="NDV37354.1"/>
    <property type="molecule type" value="Transcribed_RNA"/>
</dbReference>
<evidence type="ECO:0000256" key="2">
    <source>
        <dbReference type="ARBA" id="ARBA00012417"/>
    </source>
</evidence>
<dbReference type="GO" id="GO:0003677">
    <property type="term" value="F:DNA binding"/>
    <property type="evidence" value="ECO:0007669"/>
    <property type="project" value="UniProtKB-KW"/>
</dbReference>
<proteinExistence type="inferred from homology"/>
<dbReference type="AlphaFoldDB" id="A0A6B2LK52"/>
<dbReference type="EC" id="2.7.7.7" evidence="2"/>